<protein>
    <recommendedName>
        <fullName evidence="2">Potassium channel domain-containing protein</fullName>
    </recommendedName>
</protein>
<dbReference type="EMBL" id="LNQE01000014">
    <property type="protein sequence ID" value="KUG29963.1"/>
    <property type="molecule type" value="Genomic_DNA"/>
</dbReference>
<name>A0A0W8G9Z6_9ZZZZ</name>
<reference evidence="3" key="1">
    <citation type="journal article" date="2015" name="Proc. Natl. Acad. Sci. U.S.A.">
        <title>Networks of energetic and metabolic interactions define dynamics in microbial communities.</title>
        <authorList>
            <person name="Embree M."/>
            <person name="Liu J.K."/>
            <person name="Al-Bassam M.M."/>
            <person name="Zengler K."/>
        </authorList>
    </citation>
    <scope>NUCLEOTIDE SEQUENCE</scope>
</reference>
<organism evidence="3">
    <name type="scientific">hydrocarbon metagenome</name>
    <dbReference type="NCBI Taxonomy" id="938273"/>
    <lineage>
        <taxon>unclassified sequences</taxon>
        <taxon>metagenomes</taxon>
        <taxon>ecological metagenomes</taxon>
    </lineage>
</organism>
<evidence type="ECO:0000259" key="2">
    <source>
        <dbReference type="Pfam" id="PF07885"/>
    </source>
</evidence>
<feature type="transmembrane region" description="Helical" evidence="1">
    <location>
        <begin position="132"/>
        <end position="154"/>
    </location>
</feature>
<dbReference type="Pfam" id="PF07885">
    <property type="entry name" value="Ion_trans_2"/>
    <property type="match status" value="1"/>
</dbReference>
<dbReference type="AlphaFoldDB" id="A0A0W8G9Z6"/>
<keyword evidence="1" id="KW-0812">Transmembrane</keyword>
<evidence type="ECO:0000256" key="1">
    <source>
        <dbReference type="SAM" id="Phobius"/>
    </source>
</evidence>
<feature type="domain" description="Potassium channel" evidence="2">
    <location>
        <begin position="84"/>
        <end position="149"/>
    </location>
</feature>
<keyword evidence="1" id="KW-1133">Transmembrane helix</keyword>
<keyword evidence="1" id="KW-0472">Membrane</keyword>
<dbReference type="Gene3D" id="1.10.287.70">
    <property type="match status" value="1"/>
</dbReference>
<sequence>MNFRHIVFVAAFVVALPFLLYLLYLSHSQSVDPTQIIFLAFAFSVTFPTLILLSLLLFRSLLVLVLALPAYIALIIAGYTRTYMAFGILCSGQTTQTLRDCLYYSVATFTNTGCPDCAPTSDLRILAASESFFGYLALGVFSACLIVILVRLIASDKLRQ</sequence>
<dbReference type="SUPFAM" id="SSF81324">
    <property type="entry name" value="Voltage-gated potassium channels"/>
    <property type="match status" value="1"/>
</dbReference>
<comment type="caution">
    <text evidence="3">The sequence shown here is derived from an EMBL/GenBank/DDBJ whole genome shotgun (WGS) entry which is preliminary data.</text>
</comment>
<evidence type="ECO:0000313" key="3">
    <source>
        <dbReference type="EMBL" id="KUG29963.1"/>
    </source>
</evidence>
<feature type="transmembrane region" description="Helical" evidence="1">
    <location>
        <begin position="36"/>
        <end position="56"/>
    </location>
</feature>
<dbReference type="InterPro" id="IPR013099">
    <property type="entry name" value="K_chnl_dom"/>
</dbReference>
<gene>
    <name evidence="3" type="ORF">ASZ90_000138</name>
</gene>
<accession>A0A0W8G9Z6</accession>
<feature type="transmembrane region" description="Helical" evidence="1">
    <location>
        <begin position="7"/>
        <end position="24"/>
    </location>
</feature>
<feature type="transmembrane region" description="Helical" evidence="1">
    <location>
        <begin position="61"/>
        <end position="79"/>
    </location>
</feature>
<proteinExistence type="predicted"/>